<dbReference type="Gene3D" id="2.60.120.1440">
    <property type="match status" value="1"/>
</dbReference>
<keyword evidence="1" id="KW-0472">Membrane</keyword>
<feature type="domain" description="Protein FecR C-terminal" evidence="3">
    <location>
        <begin position="263"/>
        <end position="329"/>
    </location>
</feature>
<evidence type="ECO:0000313" key="5">
    <source>
        <dbReference type="Proteomes" id="UP000094313"/>
    </source>
</evidence>
<sequence>MENFETNEEIIFGLIIDDLDNNITPANKELLKQWRATDPVNEKTYQEFLHVQVNLDKLVVRLDIDAQRSWESLDKKIEEAPVLEELVLLKEEKQHYFWLKIAALLLVTCSLGYYFVWRSSDVVISTDQQTTLTKVVLPDGTEVKLNAATTISYNKRNFKTDRKLELLKGEVFINVAKDDHSGFRVDMGELEAKDIGTRFNIHKSDHKIAVIVEDGEVALRQRSTNIEVLLTPGKLGLYNPLTKKLIAENNPDLNYKAWIDKSFVFTAFPLTQVVDQLEKAYNSRIDIKGEDLKIRKLTASLKYETLDSALAVISASLQCKVRKSQDTYILSDN</sequence>
<evidence type="ECO:0000313" key="4">
    <source>
        <dbReference type="EMBL" id="AOM77689.1"/>
    </source>
</evidence>
<keyword evidence="1" id="KW-1133">Transmembrane helix</keyword>
<dbReference type="AlphaFoldDB" id="A0A1D7QGH7"/>
<evidence type="ECO:0008006" key="6">
    <source>
        <dbReference type="Google" id="ProtNLM"/>
    </source>
</evidence>
<dbReference type="InterPro" id="IPR006860">
    <property type="entry name" value="FecR"/>
</dbReference>
<dbReference type="GO" id="GO:0016989">
    <property type="term" value="F:sigma factor antagonist activity"/>
    <property type="evidence" value="ECO:0007669"/>
    <property type="project" value="TreeGrafter"/>
</dbReference>
<dbReference type="PIRSF" id="PIRSF018266">
    <property type="entry name" value="FecR"/>
    <property type="match status" value="1"/>
</dbReference>
<gene>
    <name evidence="4" type="ORF">BFS30_11215</name>
</gene>
<dbReference type="RefSeq" id="WP_069379377.1">
    <property type="nucleotide sequence ID" value="NZ_CP017141.1"/>
</dbReference>
<keyword evidence="1" id="KW-0812">Transmembrane</keyword>
<dbReference type="OrthoDB" id="1452822at2"/>
<evidence type="ECO:0000259" key="2">
    <source>
        <dbReference type="Pfam" id="PF04773"/>
    </source>
</evidence>
<dbReference type="Proteomes" id="UP000094313">
    <property type="component" value="Chromosome"/>
</dbReference>
<evidence type="ECO:0000256" key="1">
    <source>
        <dbReference type="SAM" id="Phobius"/>
    </source>
</evidence>
<feature type="domain" description="FecR protein" evidence="2">
    <location>
        <begin position="132"/>
        <end position="217"/>
    </location>
</feature>
<reference evidence="4 5" key="1">
    <citation type="submission" date="2016-08" db="EMBL/GenBank/DDBJ databases">
        <authorList>
            <person name="Seilhamer J.J."/>
        </authorList>
    </citation>
    <scope>NUCLEOTIDE SEQUENCE [LARGE SCALE GENOMIC DNA]</scope>
    <source>
        <strain evidence="4 5">DX4</strain>
    </source>
</reference>
<dbReference type="Gene3D" id="3.55.50.30">
    <property type="match status" value="1"/>
</dbReference>
<dbReference type="PANTHER" id="PTHR30273:SF2">
    <property type="entry name" value="PROTEIN FECR"/>
    <property type="match status" value="1"/>
</dbReference>
<feature type="transmembrane region" description="Helical" evidence="1">
    <location>
        <begin position="97"/>
        <end position="117"/>
    </location>
</feature>
<proteinExistence type="predicted"/>
<dbReference type="InterPro" id="IPR032508">
    <property type="entry name" value="FecR_C"/>
</dbReference>
<organism evidence="4 5">
    <name type="scientific">Pedobacter steynii</name>
    <dbReference type="NCBI Taxonomy" id="430522"/>
    <lineage>
        <taxon>Bacteria</taxon>
        <taxon>Pseudomonadati</taxon>
        <taxon>Bacteroidota</taxon>
        <taxon>Sphingobacteriia</taxon>
        <taxon>Sphingobacteriales</taxon>
        <taxon>Sphingobacteriaceae</taxon>
        <taxon>Pedobacter</taxon>
    </lineage>
</organism>
<accession>A0A1D7QGH7</accession>
<protein>
    <recommendedName>
        <fullName evidence="6">Ferric-dicitrate binding protein FerR, regulates iron transport through sigma-19</fullName>
    </recommendedName>
</protein>
<keyword evidence="5" id="KW-1185">Reference proteome</keyword>
<name>A0A1D7QGH7_9SPHI</name>
<dbReference type="InterPro" id="IPR012373">
    <property type="entry name" value="Ferrdict_sens_TM"/>
</dbReference>
<dbReference type="EMBL" id="CP017141">
    <property type="protein sequence ID" value="AOM77689.1"/>
    <property type="molecule type" value="Genomic_DNA"/>
</dbReference>
<dbReference type="PANTHER" id="PTHR30273">
    <property type="entry name" value="PERIPLASMIC SIGNAL SENSOR AND SIGMA FACTOR ACTIVATOR FECR-RELATED"/>
    <property type="match status" value="1"/>
</dbReference>
<dbReference type="Pfam" id="PF16344">
    <property type="entry name" value="FecR_C"/>
    <property type="match status" value="1"/>
</dbReference>
<dbReference type="KEGG" id="psty:BFS30_11215"/>
<evidence type="ECO:0000259" key="3">
    <source>
        <dbReference type="Pfam" id="PF16344"/>
    </source>
</evidence>
<dbReference type="Pfam" id="PF04773">
    <property type="entry name" value="FecR"/>
    <property type="match status" value="1"/>
</dbReference>